<reference evidence="1 2" key="1">
    <citation type="journal article" date="2016" name="Environ. Microbiol.">
        <title>Genomic resolution of a cold subsurface aquifer community provides metabolic insights for novel microbes adapted to high CO concentrations.</title>
        <authorList>
            <person name="Probst A.J."/>
            <person name="Castelle C.J."/>
            <person name="Singh A."/>
            <person name="Brown C.T."/>
            <person name="Anantharaman K."/>
            <person name="Sharon I."/>
            <person name="Hug L.A."/>
            <person name="Burstein D."/>
            <person name="Emerson J.B."/>
            <person name="Thomas B.C."/>
            <person name="Banfield J.F."/>
        </authorList>
    </citation>
    <scope>NUCLEOTIDE SEQUENCE [LARGE SCALE GENOMIC DNA]</scope>
    <source>
        <strain evidence="1">CG1_02_42_45</strain>
    </source>
</reference>
<organism evidence="1 2">
    <name type="scientific">Candidatus Berkelbacteria bacterium CG1_02_42_45</name>
    <dbReference type="NCBI Taxonomy" id="1805036"/>
    <lineage>
        <taxon>Bacteria</taxon>
        <taxon>Candidatus Berkelbacteria</taxon>
    </lineage>
</organism>
<comment type="caution">
    <text evidence="1">The sequence shown here is derived from an EMBL/GenBank/DDBJ whole genome shotgun (WGS) entry which is preliminary data.</text>
</comment>
<dbReference type="EMBL" id="MNUJ01000002">
    <property type="protein sequence ID" value="OIN90291.1"/>
    <property type="molecule type" value="Genomic_DNA"/>
</dbReference>
<dbReference type="AlphaFoldDB" id="A0A1J4RSB7"/>
<accession>A0A1J4RSB7</accession>
<name>A0A1J4RSB7_9BACT</name>
<gene>
    <name evidence="1" type="ORF">AUJ40_00085</name>
</gene>
<proteinExistence type="predicted"/>
<protein>
    <submittedName>
        <fullName evidence="1">Uncharacterized protein</fullName>
    </submittedName>
</protein>
<sequence>MKKWFWLGFILLNAVIFGTSAAFHRLGAVIDAAAVQLGDWRWLDANGLGPAWQAVLVYDS</sequence>
<evidence type="ECO:0000313" key="1">
    <source>
        <dbReference type="EMBL" id="OIN90291.1"/>
    </source>
</evidence>
<evidence type="ECO:0000313" key="2">
    <source>
        <dbReference type="Proteomes" id="UP000182753"/>
    </source>
</evidence>
<dbReference type="Proteomes" id="UP000182753">
    <property type="component" value="Unassembled WGS sequence"/>
</dbReference>